<dbReference type="SUPFAM" id="SSF55031">
    <property type="entry name" value="Bacterial exopeptidase dimerisation domain"/>
    <property type="match status" value="1"/>
</dbReference>
<keyword evidence="6" id="KW-1185">Reference proteome</keyword>
<comment type="cofactor">
    <cofactor evidence="2">
        <name>Mn(2+)</name>
        <dbReference type="ChEBI" id="CHEBI:29035"/>
    </cofactor>
    <text evidence="2">The Mn(2+) ion enhances activity.</text>
</comment>
<dbReference type="NCBIfam" id="TIGR01891">
    <property type="entry name" value="amidohydrolases"/>
    <property type="match status" value="1"/>
</dbReference>
<evidence type="ECO:0000256" key="3">
    <source>
        <dbReference type="SAM" id="SignalP"/>
    </source>
</evidence>
<evidence type="ECO:0000313" key="6">
    <source>
        <dbReference type="Proteomes" id="UP000321039"/>
    </source>
</evidence>
<name>A0A5C9A925_9GAMM</name>
<dbReference type="RefSeq" id="WP_148066347.1">
    <property type="nucleotide sequence ID" value="NZ_VRZA01000001.1"/>
</dbReference>
<dbReference type="GO" id="GO:0016787">
    <property type="term" value="F:hydrolase activity"/>
    <property type="evidence" value="ECO:0007669"/>
    <property type="project" value="UniProtKB-KW"/>
</dbReference>
<dbReference type="InterPro" id="IPR036264">
    <property type="entry name" value="Bact_exopeptidase_dim_dom"/>
</dbReference>
<evidence type="ECO:0000256" key="2">
    <source>
        <dbReference type="PIRSR" id="PIRSR005962-1"/>
    </source>
</evidence>
<dbReference type="Gene3D" id="3.30.70.360">
    <property type="match status" value="1"/>
</dbReference>
<reference evidence="5 6" key="1">
    <citation type="submission" date="2019-08" db="EMBL/GenBank/DDBJ databases">
        <title>Parahaliea maris sp. nov., isolated from the surface seawater.</title>
        <authorList>
            <person name="Liu Y."/>
        </authorList>
    </citation>
    <scope>NUCLEOTIDE SEQUENCE [LARGE SCALE GENOMIC DNA]</scope>
    <source>
        <strain evidence="5 6">HSLHS9</strain>
    </source>
</reference>
<dbReference type="EMBL" id="VRZA01000001">
    <property type="protein sequence ID" value="TXS96077.1"/>
    <property type="molecule type" value="Genomic_DNA"/>
</dbReference>
<accession>A0A5C9A925</accession>
<feature type="signal peptide" evidence="3">
    <location>
        <begin position="1"/>
        <end position="25"/>
    </location>
</feature>
<keyword evidence="2" id="KW-0464">Manganese</keyword>
<sequence length="437" mass="46193">MRYLPPLLTLPLVAASLLTTVSASASDADLNAALEASEDSVIAWRRHFHEHPELSNREFQTAKKIADTLRELGLDSVETGIAHTGVVGTLVGGKPGPVIALRADMDALPVQEQTGLAFASQARGEYNGAEVSVMHACGHDAHIAMLLGAAKVLAEQREQLAGTVKFLFQPAEEGPPGDEQGGAAMMIAEGVLEGDDAPEAILGLHVWPNDAGEITYRAGGFMAAADTLAITITGRQTHGSSPWLGVDPIYTAAQVTTALQGVPGRHLDVTRGPVVVTIGSIHGGVRGNIIPDTVEMAGTLRTFDMDVRDDLHRKLRQTVEAVASANGATAEITITEAAPVTVNDPVLLRRMMPTLERAAGADRVKEGPAITGAEDFGYFEHHIPGLFLHLGVGDPSVPRNERPSNHSPYFDIQEDALLVGVRTLVGFAMDYAASAED</sequence>
<dbReference type="Gene3D" id="3.40.630.10">
    <property type="entry name" value="Zn peptidases"/>
    <property type="match status" value="1"/>
</dbReference>
<keyword evidence="1 5" id="KW-0378">Hydrolase</keyword>
<evidence type="ECO:0000256" key="1">
    <source>
        <dbReference type="ARBA" id="ARBA00022801"/>
    </source>
</evidence>
<dbReference type="AlphaFoldDB" id="A0A5C9A925"/>
<proteinExistence type="predicted"/>
<gene>
    <name evidence="5" type="ORF">FV139_00805</name>
</gene>
<dbReference type="Pfam" id="PF01546">
    <property type="entry name" value="Peptidase_M20"/>
    <property type="match status" value="1"/>
</dbReference>
<feature type="binding site" evidence="2">
    <location>
        <position position="139"/>
    </location>
    <ligand>
        <name>Mn(2+)</name>
        <dbReference type="ChEBI" id="CHEBI:29035"/>
        <label>2</label>
    </ligand>
</feature>
<evidence type="ECO:0000259" key="4">
    <source>
        <dbReference type="Pfam" id="PF07687"/>
    </source>
</evidence>
<dbReference type="InterPro" id="IPR002933">
    <property type="entry name" value="Peptidase_M20"/>
</dbReference>
<feature type="domain" description="Peptidase M20 dimerisation" evidence="4">
    <location>
        <begin position="228"/>
        <end position="323"/>
    </location>
</feature>
<dbReference type="Proteomes" id="UP000321039">
    <property type="component" value="Unassembled WGS sequence"/>
</dbReference>
<dbReference type="InterPro" id="IPR017439">
    <property type="entry name" value="Amidohydrolase"/>
</dbReference>
<dbReference type="PANTHER" id="PTHR11014">
    <property type="entry name" value="PEPTIDASE M20 FAMILY MEMBER"/>
    <property type="match status" value="1"/>
</dbReference>
<evidence type="ECO:0000313" key="5">
    <source>
        <dbReference type="EMBL" id="TXS96077.1"/>
    </source>
</evidence>
<keyword evidence="2" id="KW-0479">Metal-binding</keyword>
<dbReference type="SUPFAM" id="SSF53187">
    <property type="entry name" value="Zn-dependent exopeptidases"/>
    <property type="match status" value="1"/>
</dbReference>
<comment type="caution">
    <text evidence="5">The sequence shown here is derived from an EMBL/GenBank/DDBJ whole genome shotgun (WGS) entry which is preliminary data.</text>
</comment>
<keyword evidence="3" id="KW-0732">Signal</keyword>
<dbReference type="PIRSF" id="PIRSF005962">
    <property type="entry name" value="Pept_M20D_amidohydro"/>
    <property type="match status" value="1"/>
</dbReference>
<feature type="binding site" evidence="2">
    <location>
        <position position="173"/>
    </location>
    <ligand>
        <name>Mn(2+)</name>
        <dbReference type="ChEBI" id="CHEBI:29035"/>
        <label>1</label>
    </ligand>
</feature>
<dbReference type="GO" id="GO:0046872">
    <property type="term" value="F:metal ion binding"/>
    <property type="evidence" value="ECO:0007669"/>
    <property type="project" value="UniProtKB-KW"/>
</dbReference>
<dbReference type="PANTHER" id="PTHR11014:SF63">
    <property type="entry name" value="METALLOPEPTIDASE, PUTATIVE (AFU_ORTHOLOGUE AFUA_6G09600)-RELATED"/>
    <property type="match status" value="1"/>
</dbReference>
<dbReference type="Pfam" id="PF07687">
    <property type="entry name" value="M20_dimer"/>
    <property type="match status" value="1"/>
</dbReference>
<organism evidence="5 6">
    <name type="scientific">Parahaliea maris</name>
    <dbReference type="NCBI Taxonomy" id="2716870"/>
    <lineage>
        <taxon>Bacteria</taxon>
        <taxon>Pseudomonadati</taxon>
        <taxon>Pseudomonadota</taxon>
        <taxon>Gammaproteobacteria</taxon>
        <taxon>Cellvibrionales</taxon>
        <taxon>Halieaceae</taxon>
        <taxon>Parahaliea</taxon>
    </lineage>
</organism>
<feature type="chain" id="PRO_5022979371" evidence="3">
    <location>
        <begin position="26"/>
        <end position="437"/>
    </location>
</feature>
<feature type="binding site" evidence="2">
    <location>
        <position position="205"/>
    </location>
    <ligand>
        <name>Mn(2+)</name>
        <dbReference type="ChEBI" id="CHEBI:29035"/>
        <label>2</label>
    </ligand>
</feature>
<protein>
    <submittedName>
        <fullName evidence="5">Amidohydrolase</fullName>
    </submittedName>
</protein>
<dbReference type="InterPro" id="IPR011650">
    <property type="entry name" value="Peptidase_M20_dimer"/>
</dbReference>
<feature type="binding site" evidence="2">
    <location>
        <position position="406"/>
    </location>
    <ligand>
        <name>Mn(2+)</name>
        <dbReference type="ChEBI" id="CHEBI:29035"/>
        <label>2</label>
    </ligand>
</feature>
<feature type="binding site" evidence="2">
    <location>
        <position position="137"/>
    </location>
    <ligand>
        <name>Mn(2+)</name>
        <dbReference type="ChEBI" id="CHEBI:29035"/>
        <label>2</label>
    </ligand>
</feature>